<name>A0A3P6TYQ4_LITSI</name>
<organism evidence="2 3">
    <name type="scientific">Litomosoides sigmodontis</name>
    <name type="common">Filarial nematode worm</name>
    <dbReference type="NCBI Taxonomy" id="42156"/>
    <lineage>
        <taxon>Eukaryota</taxon>
        <taxon>Metazoa</taxon>
        <taxon>Ecdysozoa</taxon>
        <taxon>Nematoda</taxon>
        <taxon>Chromadorea</taxon>
        <taxon>Rhabditida</taxon>
        <taxon>Spirurina</taxon>
        <taxon>Spiruromorpha</taxon>
        <taxon>Filarioidea</taxon>
        <taxon>Onchocercidae</taxon>
        <taxon>Litomosoides</taxon>
    </lineage>
</organism>
<dbReference type="AlphaFoldDB" id="A0A3P6TYQ4"/>
<keyword evidence="1" id="KW-0472">Membrane</keyword>
<dbReference type="EMBL" id="UYRX01000576">
    <property type="protein sequence ID" value="VDK84080.1"/>
    <property type="molecule type" value="Genomic_DNA"/>
</dbReference>
<accession>A0A3P6TYQ4</accession>
<evidence type="ECO:0000256" key="1">
    <source>
        <dbReference type="SAM" id="Phobius"/>
    </source>
</evidence>
<proteinExistence type="predicted"/>
<dbReference type="OMA" id="IYLYCMK"/>
<dbReference type="OrthoDB" id="5857239at2759"/>
<dbReference type="Proteomes" id="UP000277928">
    <property type="component" value="Unassembled WGS sequence"/>
</dbReference>
<evidence type="ECO:0000313" key="3">
    <source>
        <dbReference type="Proteomes" id="UP000277928"/>
    </source>
</evidence>
<feature type="transmembrane region" description="Helical" evidence="1">
    <location>
        <begin position="6"/>
        <end position="35"/>
    </location>
</feature>
<keyword evidence="3" id="KW-1185">Reference proteome</keyword>
<evidence type="ECO:0000313" key="2">
    <source>
        <dbReference type="EMBL" id="VDK84080.1"/>
    </source>
</evidence>
<keyword evidence="1" id="KW-1133">Transmembrane helix</keyword>
<protein>
    <submittedName>
        <fullName evidence="2">Uncharacterized protein</fullName>
    </submittedName>
</protein>
<keyword evidence="1" id="KW-0812">Transmembrane</keyword>
<reference evidence="2 3" key="1">
    <citation type="submission" date="2018-08" db="EMBL/GenBank/DDBJ databases">
        <authorList>
            <person name="Laetsch R D."/>
            <person name="Stevens L."/>
            <person name="Kumar S."/>
            <person name="Blaxter L. M."/>
        </authorList>
    </citation>
    <scope>NUCLEOTIDE SEQUENCE [LARGE SCALE GENOMIC DNA]</scope>
</reference>
<gene>
    <name evidence="2" type="ORF">NLS_LOCUS6493</name>
</gene>
<sequence>MNISQSAAAIIVFSVLLIAFVAVLIAFVIIIYLYCMKKKIFSQFLTILRSKSRKNGAKSKERNIALANGALLTLACRPDENGCSISSVQFNSFQRMPTILEEAENDVESRISSSRELNEAYAVNQLTLQL</sequence>